<organism evidence="1 2">
    <name type="scientific">Ilyodon furcidens</name>
    <name type="common">goldbreast splitfin</name>
    <dbReference type="NCBI Taxonomy" id="33524"/>
    <lineage>
        <taxon>Eukaryota</taxon>
        <taxon>Metazoa</taxon>
        <taxon>Chordata</taxon>
        <taxon>Craniata</taxon>
        <taxon>Vertebrata</taxon>
        <taxon>Euteleostomi</taxon>
        <taxon>Actinopterygii</taxon>
        <taxon>Neopterygii</taxon>
        <taxon>Teleostei</taxon>
        <taxon>Neoteleostei</taxon>
        <taxon>Acanthomorphata</taxon>
        <taxon>Ovalentaria</taxon>
        <taxon>Atherinomorphae</taxon>
        <taxon>Cyprinodontiformes</taxon>
        <taxon>Goodeidae</taxon>
        <taxon>Ilyodon</taxon>
    </lineage>
</organism>
<proteinExistence type="predicted"/>
<dbReference type="Proteomes" id="UP001482620">
    <property type="component" value="Unassembled WGS sequence"/>
</dbReference>
<gene>
    <name evidence="1" type="ORF">ILYODFUR_024233</name>
</gene>
<name>A0ABV0UIP5_9TELE</name>
<protein>
    <submittedName>
        <fullName evidence="1">Uncharacterized protein</fullName>
    </submittedName>
</protein>
<reference evidence="1 2" key="1">
    <citation type="submission" date="2021-06" db="EMBL/GenBank/DDBJ databases">
        <authorList>
            <person name="Palmer J.M."/>
        </authorList>
    </citation>
    <scope>NUCLEOTIDE SEQUENCE [LARGE SCALE GENOMIC DNA]</scope>
    <source>
        <strain evidence="2">if_2019</strain>
        <tissue evidence="1">Muscle</tissue>
    </source>
</reference>
<keyword evidence="2" id="KW-1185">Reference proteome</keyword>
<evidence type="ECO:0000313" key="1">
    <source>
        <dbReference type="EMBL" id="MEQ2245115.1"/>
    </source>
</evidence>
<accession>A0ABV0UIP5</accession>
<dbReference type="EMBL" id="JAHRIQ010072365">
    <property type="protein sequence ID" value="MEQ2245115.1"/>
    <property type="molecule type" value="Genomic_DNA"/>
</dbReference>
<comment type="caution">
    <text evidence="1">The sequence shown here is derived from an EMBL/GenBank/DDBJ whole genome shotgun (WGS) entry which is preliminary data.</text>
</comment>
<evidence type="ECO:0000313" key="2">
    <source>
        <dbReference type="Proteomes" id="UP001482620"/>
    </source>
</evidence>
<sequence>MTGKQSCVDHMRLFVVRGGNVRACVRESLSNTVCGYVGGISMWVNHLKQTQTDDLPLFSSPSGHFAVPSITSVLAPSTYLTGSSTLELGCLPTQKELSGGVHQ</sequence>